<protein>
    <submittedName>
        <fullName evidence="4">Aminoalkylphosphonic acid N-acetyltransferase</fullName>
    </submittedName>
</protein>
<evidence type="ECO:0000259" key="3">
    <source>
        <dbReference type="PROSITE" id="PS51186"/>
    </source>
</evidence>
<dbReference type="PATRIC" id="fig|294.125.peg.3628"/>
<feature type="domain" description="N-acetyltransferase" evidence="3">
    <location>
        <begin position="5"/>
        <end position="146"/>
    </location>
</feature>
<accession>A0A0D0RNH7</accession>
<dbReference type="GO" id="GO:0016747">
    <property type="term" value="F:acyltransferase activity, transferring groups other than amino-acyl groups"/>
    <property type="evidence" value="ECO:0007669"/>
    <property type="project" value="InterPro"/>
</dbReference>
<dbReference type="Proteomes" id="UP000032210">
    <property type="component" value="Unassembled WGS sequence"/>
</dbReference>
<dbReference type="InterPro" id="IPR016181">
    <property type="entry name" value="Acyl_CoA_acyltransferase"/>
</dbReference>
<dbReference type="InterPro" id="IPR050832">
    <property type="entry name" value="Bact_Acetyltransf"/>
</dbReference>
<dbReference type="CDD" id="cd04301">
    <property type="entry name" value="NAT_SF"/>
    <property type="match status" value="1"/>
</dbReference>
<organism evidence="4 5">
    <name type="scientific">Pseudomonas fluorescens</name>
    <dbReference type="NCBI Taxonomy" id="294"/>
    <lineage>
        <taxon>Bacteria</taxon>
        <taxon>Pseudomonadati</taxon>
        <taxon>Pseudomonadota</taxon>
        <taxon>Gammaproteobacteria</taxon>
        <taxon>Pseudomonadales</taxon>
        <taxon>Pseudomonadaceae</taxon>
        <taxon>Pseudomonas</taxon>
    </lineage>
</organism>
<dbReference type="PANTHER" id="PTHR43877">
    <property type="entry name" value="AMINOALKYLPHOSPHONATE N-ACETYLTRANSFERASE-RELATED-RELATED"/>
    <property type="match status" value="1"/>
</dbReference>
<proteinExistence type="predicted"/>
<comment type="caution">
    <text evidence="4">The sequence shown here is derived from an EMBL/GenBank/DDBJ whole genome shotgun (WGS) entry which is preliminary data.</text>
</comment>
<evidence type="ECO:0000256" key="2">
    <source>
        <dbReference type="ARBA" id="ARBA00023315"/>
    </source>
</evidence>
<dbReference type="AlphaFoldDB" id="A0A0D0RNH7"/>
<dbReference type="RefSeq" id="WP_043049876.1">
    <property type="nucleotide sequence ID" value="NZ_JXCQ01000033.1"/>
</dbReference>
<dbReference type="InterPro" id="IPR000182">
    <property type="entry name" value="GNAT_dom"/>
</dbReference>
<dbReference type="Pfam" id="PF00583">
    <property type="entry name" value="Acetyltransf_1"/>
    <property type="match status" value="1"/>
</dbReference>
<dbReference type="Gene3D" id="3.40.630.30">
    <property type="match status" value="1"/>
</dbReference>
<keyword evidence="2" id="KW-0012">Acyltransferase</keyword>
<name>A0A0D0RNH7_PSEFL</name>
<evidence type="ECO:0000313" key="4">
    <source>
        <dbReference type="EMBL" id="KIR21062.1"/>
    </source>
</evidence>
<reference evidence="4 5" key="1">
    <citation type="submission" date="2015-01" db="EMBL/GenBank/DDBJ databases">
        <title>Genome sequence of the beneficial rhizobacterium Pseudomonas fluorescens 2-79.</title>
        <authorList>
            <person name="Thuermer A."/>
            <person name="Daniel R."/>
        </authorList>
    </citation>
    <scope>NUCLEOTIDE SEQUENCE [LARGE SCALE GENOMIC DNA]</scope>
    <source>
        <strain evidence="4 5">2-79</strain>
    </source>
</reference>
<sequence>MNEHVEFQLMETVADCMASFDIMRQLRPHLTDASAFAGQVQRQRENGYHLLAAREHGRVIGLAGYRLTENTLYGRFIYVDDLVVDAPLQRRRLGEQLLERVRQAARALGYRYLVLDTGMHMALAQRFYFRQGLLPRGMHFSQDLSQ</sequence>
<gene>
    <name evidence="4" type="ORF">PFLU3_35380</name>
</gene>
<evidence type="ECO:0000313" key="5">
    <source>
        <dbReference type="Proteomes" id="UP000032210"/>
    </source>
</evidence>
<dbReference type="PROSITE" id="PS51186">
    <property type="entry name" value="GNAT"/>
    <property type="match status" value="1"/>
</dbReference>
<dbReference type="SUPFAM" id="SSF55729">
    <property type="entry name" value="Acyl-CoA N-acyltransferases (Nat)"/>
    <property type="match status" value="1"/>
</dbReference>
<dbReference type="EMBL" id="JXCQ01000033">
    <property type="protein sequence ID" value="KIR21062.1"/>
    <property type="molecule type" value="Genomic_DNA"/>
</dbReference>
<keyword evidence="1 4" id="KW-0808">Transferase</keyword>
<evidence type="ECO:0000256" key="1">
    <source>
        <dbReference type="ARBA" id="ARBA00022679"/>
    </source>
</evidence>